<keyword evidence="4" id="KW-1185">Reference proteome</keyword>
<proteinExistence type="predicted"/>
<name>A0AAE0FAJ1_9CHLO</name>
<evidence type="ECO:0000313" key="4">
    <source>
        <dbReference type="Proteomes" id="UP001190700"/>
    </source>
</evidence>
<comment type="caution">
    <text evidence="3">The sequence shown here is derived from an EMBL/GenBank/DDBJ whole genome shotgun (WGS) entry which is preliminary data.</text>
</comment>
<organism evidence="3 4">
    <name type="scientific">Cymbomonas tetramitiformis</name>
    <dbReference type="NCBI Taxonomy" id="36881"/>
    <lineage>
        <taxon>Eukaryota</taxon>
        <taxon>Viridiplantae</taxon>
        <taxon>Chlorophyta</taxon>
        <taxon>Pyramimonadophyceae</taxon>
        <taxon>Pyramimonadales</taxon>
        <taxon>Pyramimonadaceae</taxon>
        <taxon>Cymbomonas</taxon>
    </lineage>
</organism>
<dbReference type="EMBL" id="LGRX02021968">
    <property type="protein sequence ID" value="KAK3256107.1"/>
    <property type="molecule type" value="Genomic_DNA"/>
</dbReference>
<evidence type="ECO:0000256" key="1">
    <source>
        <dbReference type="SAM" id="MobiDB-lite"/>
    </source>
</evidence>
<gene>
    <name evidence="3" type="ORF">CYMTET_34740</name>
</gene>
<evidence type="ECO:0000313" key="3">
    <source>
        <dbReference type="EMBL" id="KAK3256107.1"/>
    </source>
</evidence>
<feature type="non-terminal residue" evidence="3">
    <location>
        <position position="1"/>
    </location>
</feature>
<accession>A0AAE0FAJ1</accession>
<feature type="region of interest" description="Disordered" evidence="1">
    <location>
        <begin position="77"/>
        <end position="102"/>
    </location>
</feature>
<sequence length="321" mass="34579">GETYQMFTDPSFESTIIQSYEGTPNLLWNYTRGTLLGSVMCGFQPGVTLLRGENVYSAPNLSLTFWITVTVLQPPPPPPPLPQPPPPLLPPLLPPPLPPLPTPPRPAAFTAATATTCSSSFVPSGPFSIEAVDGASAGLAWQFATWEALYASSLCGFLRGAPTHLQTRAEYSVDVDPQGRLWNITIAVVDPSPHQPTSPRLHHLHPHCRRHLPLVAEPALVPLQYDEDEDEELYTAPVDTAAPTITLNGAAYVEVTQRQVYTDPGAVANDVVDGNVPVDVEGLEAVDTTSPTPEGQPYVLTYTAHDASNNTANPVQRQVRV</sequence>
<dbReference type="Proteomes" id="UP001190700">
    <property type="component" value="Unassembled WGS sequence"/>
</dbReference>
<reference evidence="3 4" key="1">
    <citation type="journal article" date="2015" name="Genome Biol. Evol.">
        <title>Comparative Genomics of a Bacterivorous Green Alga Reveals Evolutionary Causalities and Consequences of Phago-Mixotrophic Mode of Nutrition.</title>
        <authorList>
            <person name="Burns J.A."/>
            <person name="Paasch A."/>
            <person name="Narechania A."/>
            <person name="Kim E."/>
        </authorList>
    </citation>
    <scope>NUCLEOTIDE SEQUENCE [LARGE SCALE GENOMIC DNA]</scope>
    <source>
        <strain evidence="3 4">PLY_AMNH</strain>
    </source>
</reference>
<dbReference type="Gene3D" id="2.60.40.10">
    <property type="entry name" value="Immunoglobulins"/>
    <property type="match status" value="1"/>
</dbReference>
<protein>
    <recommendedName>
        <fullName evidence="2">Pesticidal crystal protein Cry22Aa Ig-like domain-containing protein</fullName>
    </recommendedName>
</protein>
<feature type="domain" description="Pesticidal crystal protein Cry22Aa Ig-like" evidence="2">
    <location>
        <begin position="245"/>
        <end position="321"/>
    </location>
</feature>
<evidence type="ECO:0000259" key="2">
    <source>
        <dbReference type="Pfam" id="PF16403"/>
    </source>
</evidence>
<dbReference type="InterPro" id="IPR013783">
    <property type="entry name" value="Ig-like_fold"/>
</dbReference>
<dbReference type="AlphaFoldDB" id="A0AAE0FAJ1"/>
<dbReference type="InterPro" id="IPR032179">
    <property type="entry name" value="Cry22Aa_Ig-like"/>
</dbReference>
<dbReference type="Pfam" id="PF16403">
    <property type="entry name" value="Bact_surface_Ig-like"/>
    <property type="match status" value="1"/>
</dbReference>